<dbReference type="PANTHER" id="PTHR43479">
    <property type="entry name" value="ACREF/ENVCD OPERON REPRESSOR-RELATED"/>
    <property type="match status" value="1"/>
</dbReference>
<sequence>MNKREAILEAALTEFSSNDFENASVNNIIKEANTSKGNFYHYFSNKEELYIALLKEAMRKKAEFMNIADENDIFVFLEKQVLAGIRFSRENPEYYQLSRRFAKEKNTKIYNRVLEEITNEYNNESFNSITEMKYDRTIFSNEFPEEFIGNFIQMVLNNINELIEENDDIPKIEEKLLLIIKVLKNGLEQKL</sequence>
<evidence type="ECO:0000313" key="5">
    <source>
        <dbReference type="Proteomes" id="UP000199315"/>
    </source>
</evidence>
<evidence type="ECO:0000256" key="1">
    <source>
        <dbReference type="ARBA" id="ARBA00023125"/>
    </source>
</evidence>
<evidence type="ECO:0000313" key="4">
    <source>
        <dbReference type="EMBL" id="SCP96208.1"/>
    </source>
</evidence>
<dbReference type="Gene3D" id="1.10.357.10">
    <property type="entry name" value="Tetracycline Repressor, domain 2"/>
    <property type="match status" value="1"/>
</dbReference>
<dbReference type="RefSeq" id="WP_091231193.1">
    <property type="nucleotide sequence ID" value="NZ_FMKA01000004.1"/>
</dbReference>
<protein>
    <submittedName>
        <fullName evidence="4">DNA-binding transcriptional regulator, AcrR family</fullName>
    </submittedName>
</protein>
<dbReference type="STRING" id="1619234.SAMN05421730_100410"/>
<accession>A0A1D3TR84</accession>
<name>A0A1D3TR84_9FIRM</name>
<keyword evidence="5" id="KW-1185">Reference proteome</keyword>
<dbReference type="OrthoDB" id="9780939at2"/>
<evidence type="ECO:0000259" key="3">
    <source>
        <dbReference type="PROSITE" id="PS50977"/>
    </source>
</evidence>
<proteinExistence type="predicted"/>
<feature type="DNA-binding region" description="H-T-H motif" evidence="2">
    <location>
        <begin position="24"/>
        <end position="43"/>
    </location>
</feature>
<evidence type="ECO:0000256" key="2">
    <source>
        <dbReference type="PROSITE-ProRule" id="PRU00335"/>
    </source>
</evidence>
<dbReference type="PROSITE" id="PS50977">
    <property type="entry name" value="HTH_TETR_2"/>
    <property type="match status" value="1"/>
</dbReference>
<dbReference type="EMBL" id="FMKA01000004">
    <property type="protein sequence ID" value="SCP96208.1"/>
    <property type="molecule type" value="Genomic_DNA"/>
</dbReference>
<dbReference type="AlphaFoldDB" id="A0A1D3TR84"/>
<feature type="domain" description="HTH tetR-type" evidence="3">
    <location>
        <begin position="1"/>
        <end position="61"/>
    </location>
</feature>
<organism evidence="4 5">
    <name type="scientific">Anaerobium acetethylicum</name>
    <dbReference type="NCBI Taxonomy" id="1619234"/>
    <lineage>
        <taxon>Bacteria</taxon>
        <taxon>Bacillati</taxon>
        <taxon>Bacillota</taxon>
        <taxon>Clostridia</taxon>
        <taxon>Lachnospirales</taxon>
        <taxon>Lachnospiraceae</taxon>
        <taxon>Anaerobium</taxon>
    </lineage>
</organism>
<dbReference type="Proteomes" id="UP000199315">
    <property type="component" value="Unassembled WGS sequence"/>
</dbReference>
<dbReference type="InterPro" id="IPR009057">
    <property type="entry name" value="Homeodomain-like_sf"/>
</dbReference>
<gene>
    <name evidence="4" type="ORF">SAMN05421730_100410</name>
</gene>
<dbReference type="GO" id="GO:0003677">
    <property type="term" value="F:DNA binding"/>
    <property type="evidence" value="ECO:0007669"/>
    <property type="project" value="UniProtKB-UniRule"/>
</dbReference>
<dbReference type="InterPro" id="IPR001647">
    <property type="entry name" value="HTH_TetR"/>
</dbReference>
<reference evidence="4 5" key="1">
    <citation type="submission" date="2016-09" db="EMBL/GenBank/DDBJ databases">
        <authorList>
            <person name="Capua I."/>
            <person name="De Benedictis P."/>
            <person name="Joannis T."/>
            <person name="Lombin L.H."/>
            <person name="Cattoli G."/>
        </authorList>
    </citation>
    <scope>NUCLEOTIDE SEQUENCE [LARGE SCALE GENOMIC DNA]</scope>
    <source>
        <strain evidence="4 5">GluBS11</strain>
    </source>
</reference>
<dbReference type="PANTHER" id="PTHR43479:SF11">
    <property type="entry name" value="ACREF_ENVCD OPERON REPRESSOR-RELATED"/>
    <property type="match status" value="1"/>
</dbReference>
<dbReference type="Pfam" id="PF00440">
    <property type="entry name" value="TetR_N"/>
    <property type="match status" value="1"/>
</dbReference>
<dbReference type="SUPFAM" id="SSF46689">
    <property type="entry name" value="Homeodomain-like"/>
    <property type="match status" value="1"/>
</dbReference>
<dbReference type="InterPro" id="IPR050624">
    <property type="entry name" value="HTH-type_Tx_Regulator"/>
</dbReference>
<dbReference type="PRINTS" id="PR00455">
    <property type="entry name" value="HTHTETR"/>
</dbReference>
<keyword evidence="1 2" id="KW-0238">DNA-binding</keyword>